<name>A0A4V6Q9X9_9BACT</name>
<comment type="caution">
    <text evidence="5">The sequence shown here is derived from an EMBL/GenBank/DDBJ whole genome shotgun (WGS) entry which is preliminary data.</text>
</comment>
<proteinExistence type="predicted"/>
<dbReference type="OrthoDB" id="9782911at2"/>
<evidence type="ECO:0000313" key="6">
    <source>
        <dbReference type="Proteomes" id="UP000294498"/>
    </source>
</evidence>
<dbReference type="GO" id="GO:0003700">
    <property type="term" value="F:DNA-binding transcription factor activity"/>
    <property type="evidence" value="ECO:0007669"/>
    <property type="project" value="InterPro"/>
</dbReference>
<dbReference type="AlphaFoldDB" id="A0A4V6Q9X9"/>
<evidence type="ECO:0000256" key="2">
    <source>
        <dbReference type="ARBA" id="ARBA00023125"/>
    </source>
</evidence>
<dbReference type="InterPro" id="IPR009057">
    <property type="entry name" value="Homeodomain-like_sf"/>
</dbReference>
<keyword evidence="1" id="KW-0805">Transcription regulation</keyword>
<keyword evidence="3" id="KW-0804">Transcription</keyword>
<dbReference type="InterPro" id="IPR018060">
    <property type="entry name" value="HTH_AraC"/>
</dbReference>
<dbReference type="GO" id="GO:0043565">
    <property type="term" value="F:sequence-specific DNA binding"/>
    <property type="evidence" value="ECO:0007669"/>
    <property type="project" value="InterPro"/>
</dbReference>
<protein>
    <submittedName>
        <fullName evidence="5">Helix-turn-helix protein</fullName>
    </submittedName>
</protein>
<dbReference type="Proteomes" id="UP000294498">
    <property type="component" value="Unassembled WGS sequence"/>
</dbReference>
<dbReference type="PANTHER" id="PTHR43280:SF32">
    <property type="entry name" value="TRANSCRIPTIONAL REGULATORY PROTEIN"/>
    <property type="match status" value="1"/>
</dbReference>
<keyword evidence="6" id="KW-1185">Reference proteome</keyword>
<evidence type="ECO:0000256" key="3">
    <source>
        <dbReference type="ARBA" id="ARBA00023163"/>
    </source>
</evidence>
<dbReference type="PANTHER" id="PTHR43280">
    <property type="entry name" value="ARAC-FAMILY TRANSCRIPTIONAL REGULATOR"/>
    <property type="match status" value="1"/>
</dbReference>
<keyword evidence="2" id="KW-0238">DNA-binding</keyword>
<reference evidence="5 6" key="1">
    <citation type="submission" date="2019-03" db="EMBL/GenBank/DDBJ databases">
        <title>Genomic Encyclopedia of Type Strains, Phase IV (KMG-IV): sequencing the most valuable type-strain genomes for metagenomic binning, comparative biology and taxonomic classification.</title>
        <authorList>
            <person name="Goeker M."/>
        </authorList>
    </citation>
    <scope>NUCLEOTIDE SEQUENCE [LARGE SCALE GENOMIC DNA]</scope>
    <source>
        <strain evidence="5 6">DSM 100059</strain>
    </source>
</reference>
<evidence type="ECO:0000256" key="1">
    <source>
        <dbReference type="ARBA" id="ARBA00023015"/>
    </source>
</evidence>
<dbReference type="Gene3D" id="1.10.10.60">
    <property type="entry name" value="Homeodomain-like"/>
    <property type="match status" value="1"/>
</dbReference>
<organism evidence="5 6">
    <name type="scientific">Dinghuibacter silviterrae</name>
    <dbReference type="NCBI Taxonomy" id="1539049"/>
    <lineage>
        <taxon>Bacteria</taxon>
        <taxon>Pseudomonadati</taxon>
        <taxon>Bacteroidota</taxon>
        <taxon>Chitinophagia</taxon>
        <taxon>Chitinophagales</taxon>
        <taxon>Chitinophagaceae</taxon>
        <taxon>Dinghuibacter</taxon>
    </lineage>
</organism>
<dbReference type="EMBL" id="SODV01000001">
    <property type="protein sequence ID" value="TDW99052.1"/>
    <property type="molecule type" value="Genomic_DNA"/>
</dbReference>
<sequence>MHLSLPKPMHHIKTISEYHQMAGLPLPDHPHISVINLETLRGTEIKEPIKLMCDFYWISLKAHENGRFQYTYGSHATIPHKLKEGGDFEASTLFFMSPGQVFGIAPLGKRLSKMSGWFILIHPDFLWRTKLAKTIKQYGFFDYSANEALHLAPKEEKKIVSIIKNIQQEYKTNIDAFSQNIIVAELELLFTYAERFYNRQFITRKITHSGVLEKLEDLLNDYVDSNKLATEGLPTVQYISESLHISPNYLRGLLKSLTGLNTQEHIHKVIIEKAKEKLSTTELSISEIAYELGFEHPASFSKLFKSKTRQSPLEFRASFN</sequence>
<dbReference type="PROSITE" id="PS01124">
    <property type="entry name" value="HTH_ARAC_FAMILY_2"/>
    <property type="match status" value="1"/>
</dbReference>
<dbReference type="SMART" id="SM00342">
    <property type="entry name" value="HTH_ARAC"/>
    <property type="match status" value="1"/>
</dbReference>
<dbReference type="SUPFAM" id="SSF46689">
    <property type="entry name" value="Homeodomain-like"/>
    <property type="match status" value="1"/>
</dbReference>
<evidence type="ECO:0000313" key="5">
    <source>
        <dbReference type="EMBL" id="TDW99052.1"/>
    </source>
</evidence>
<accession>A0A4V6Q9X9</accession>
<gene>
    <name evidence="5" type="ORF">EDB95_0060</name>
</gene>
<feature type="domain" description="HTH araC/xylS-type" evidence="4">
    <location>
        <begin position="213"/>
        <end position="318"/>
    </location>
</feature>
<evidence type="ECO:0000259" key="4">
    <source>
        <dbReference type="PROSITE" id="PS01124"/>
    </source>
</evidence>
<dbReference type="Pfam" id="PF12833">
    <property type="entry name" value="HTH_18"/>
    <property type="match status" value="1"/>
</dbReference>